<dbReference type="InParanoid" id="A0A2J7RLP0"/>
<name>A0A2J7RLP0_9NEOP</name>
<dbReference type="PANTHER" id="PTHR23349:SF108">
    <property type="entry name" value="BHLH DOMAIN-CONTAINING PROTEIN"/>
    <property type="match status" value="1"/>
</dbReference>
<dbReference type="STRING" id="105785.A0A2J7RLP0"/>
<dbReference type="SMART" id="SM00353">
    <property type="entry name" value="HLH"/>
    <property type="match status" value="1"/>
</dbReference>
<dbReference type="GO" id="GO:0046983">
    <property type="term" value="F:protein dimerization activity"/>
    <property type="evidence" value="ECO:0007669"/>
    <property type="project" value="InterPro"/>
</dbReference>
<feature type="region of interest" description="Disordered" evidence="2">
    <location>
        <begin position="189"/>
        <end position="218"/>
    </location>
</feature>
<dbReference type="GO" id="GO:0000981">
    <property type="term" value="F:DNA-binding transcription factor activity, RNA polymerase II-specific"/>
    <property type="evidence" value="ECO:0007669"/>
    <property type="project" value="TreeGrafter"/>
</dbReference>
<evidence type="ECO:0000259" key="3">
    <source>
        <dbReference type="PROSITE" id="PS50888"/>
    </source>
</evidence>
<organism evidence="4 5">
    <name type="scientific">Cryptotermes secundus</name>
    <dbReference type="NCBI Taxonomy" id="105785"/>
    <lineage>
        <taxon>Eukaryota</taxon>
        <taxon>Metazoa</taxon>
        <taxon>Ecdysozoa</taxon>
        <taxon>Arthropoda</taxon>
        <taxon>Hexapoda</taxon>
        <taxon>Insecta</taxon>
        <taxon>Pterygota</taxon>
        <taxon>Neoptera</taxon>
        <taxon>Polyneoptera</taxon>
        <taxon>Dictyoptera</taxon>
        <taxon>Blattodea</taxon>
        <taxon>Blattoidea</taxon>
        <taxon>Termitoidae</taxon>
        <taxon>Kalotermitidae</taxon>
        <taxon>Cryptotermitinae</taxon>
        <taxon>Cryptotermes</taxon>
    </lineage>
</organism>
<dbReference type="SUPFAM" id="SSF47459">
    <property type="entry name" value="HLH, helix-loop-helix DNA-binding domain"/>
    <property type="match status" value="1"/>
</dbReference>
<protein>
    <recommendedName>
        <fullName evidence="3">BHLH domain-containing protein</fullName>
    </recommendedName>
</protein>
<keyword evidence="5" id="KW-1185">Reference proteome</keyword>
<dbReference type="InterPro" id="IPR050283">
    <property type="entry name" value="E-box_TF_Regulators"/>
</dbReference>
<dbReference type="OrthoDB" id="8193110at2759"/>
<proteinExistence type="predicted"/>
<dbReference type="EMBL" id="NEVH01002684">
    <property type="protein sequence ID" value="PNF41753.1"/>
    <property type="molecule type" value="Genomic_DNA"/>
</dbReference>
<dbReference type="Proteomes" id="UP000235965">
    <property type="component" value="Unassembled WGS sequence"/>
</dbReference>
<dbReference type="PANTHER" id="PTHR23349">
    <property type="entry name" value="BASIC HELIX-LOOP-HELIX TRANSCRIPTION FACTOR, TWIST"/>
    <property type="match status" value="1"/>
</dbReference>
<reference evidence="4 5" key="1">
    <citation type="submission" date="2017-12" db="EMBL/GenBank/DDBJ databases">
        <title>Hemimetabolous genomes reveal molecular basis of termite eusociality.</title>
        <authorList>
            <person name="Harrison M.C."/>
            <person name="Jongepier E."/>
            <person name="Robertson H.M."/>
            <person name="Arning N."/>
            <person name="Bitard-Feildel T."/>
            <person name="Chao H."/>
            <person name="Childers C.P."/>
            <person name="Dinh H."/>
            <person name="Doddapaneni H."/>
            <person name="Dugan S."/>
            <person name="Gowin J."/>
            <person name="Greiner C."/>
            <person name="Han Y."/>
            <person name="Hu H."/>
            <person name="Hughes D.S.T."/>
            <person name="Huylmans A.-K."/>
            <person name="Kemena C."/>
            <person name="Kremer L.P.M."/>
            <person name="Lee S.L."/>
            <person name="Lopez-Ezquerra A."/>
            <person name="Mallet L."/>
            <person name="Monroy-Kuhn J.M."/>
            <person name="Moser A."/>
            <person name="Murali S.C."/>
            <person name="Muzny D.M."/>
            <person name="Otani S."/>
            <person name="Piulachs M.-D."/>
            <person name="Poelchau M."/>
            <person name="Qu J."/>
            <person name="Schaub F."/>
            <person name="Wada-Katsumata A."/>
            <person name="Worley K.C."/>
            <person name="Xie Q."/>
            <person name="Ylla G."/>
            <person name="Poulsen M."/>
            <person name="Gibbs R.A."/>
            <person name="Schal C."/>
            <person name="Richards S."/>
            <person name="Belles X."/>
            <person name="Korb J."/>
            <person name="Bornberg-Bauer E."/>
        </authorList>
    </citation>
    <scope>NUCLEOTIDE SEQUENCE [LARGE SCALE GENOMIC DNA]</scope>
    <source>
        <tissue evidence="4">Whole body</tissue>
    </source>
</reference>
<accession>A0A2J7RLP0</accession>
<feature type="compositionally biased region" description="Low complexity" evidence="2">
    <location>
        <begin position="190"/>
        <end position="201"/>
    </location>
</feature>
<dbReference type="InterPro" id="IPR036638">
    <property type="entry name" value="HLH_DNA-bd_sf"/>
</dbReference>
<feature type="domain" description="BHLH" evidence="3">
    <location>
        <begin position="104"/>
        <end position="170"/>
    </location>
</feature>
<evidence type="ECO:0000256" key="1">
    <source>
        <dbReference type="ARBA" id="ARBA00023125"/>
    </source>
</evidence>
<feature type="region of interest" description="Disordered" evidence="2">
    <location>
        <begin position="78"/>
        <end position="107"/>
    </location>
</feature>
<dbReference type="GO" id="GO:0032502">
    <property type="term" value="P:developmental process"/>
    <property type="evidence" value="ECO:0007669"/>
    <property type="project" value="TreeGrafter"/>
</dbReference>
<dbReference type="PROSITE" id="PS50888">
    <property type="entry name" value="BHLH"/>
    <property type="match status" value="1"/>
</dbReference>
<sequence>MATLGVVPFSNSMTSSHTNKLQIIQHPTASVSNSGSSEHPERREILILRKKAKPIITASVSESSEPVLATSGSNAVVNNGGRIRKKPTGVGSNLPRSHHQPPPVAVARRNARERNRVKQVNNGFATLRQHIPLSVSSTYSSGNASSGGRSNKKLSKVETLRMAVDYIRSLQQLLSMDDNGTNANIQAVHSTDSSDTSSPTSLVVHSPPSPANSSTNLSTADLQHGYQTYEDEGVQTDVPDSPVLIDDEDDASLIDPTSPLSSSALTASRYTPQYHRIRGTNTFIQLVNTQPDAISSTEDGEHYEMDEPFAALASSFPNVSRDGGYIVSQGQLHRLQAHHLVTTSVDTYQQPSSVDLVTLGSTRAHPTSSLSPGDYSEHSLSPETPHVDDIAMFRTTSSASFLPSFSSSLKSSSPTTALQHVTSSSPMQSSATTTAGSMNATSVIHHQSYPVNAELLPSVKIEERPGEEECASGTVITNSGQEVMDMMTWWEQEQKLRLITSIATSSS</sequence>
<dbReference type="Gene3D" id="4.10.280.10">
    <property type="entry name" value="Helix-loop-helix DNA-binding domain"/>
    <property type="match status" value="1"/>
</dbReference>
<dbReference type="Pfam" id="PF00010">
    <property type="entry name" value="HLH"/>
    <property type="match status" value="1"/>
</dbReference>
<dbReference type="CDD" id="cd19744">
    <property type="entry name" value="bHLH_TS_dAS-C_like"/>
    <property type="match status" value="1"/>
</dbReference>
<dbReference type="InterPro" id="IPR011598">
    <property type="entry name" value="bHLH_dom"/>
</dbReference>
<evidence type="ECO:0000256" key="2">
    <source>
        <dbReference type="SAM" id="MobiDB-lite"/>
    </source>
</evidence>
<dbReference type="AlphaFoldDB" id="A0A2J7RLP0"/>
<keyword evidence="1" id="KW-0238">DNA-binding</keyword>
<evidence type="ECO:0000313" key="5">
    <source>
        <dbReference type="Proteomes" id="UP000235965"/>
    </source>
</evidence>
<gene>
    <name evidence="4" type="ORF">B7P43_G03461</name>
</gene>
<dbReference type="GO" id="GO:0000977">
    <property type="term" value="F:RNA polymerase II transcription regulatory region sequence-specific DNA binding"/>
    <property type="evidence" value="ECO:0007669"/>
    <property type="project" value="TreeGrafter"/>
</dbReference>
<comment type="caution">
    <text evidence="4">The sequence shown here is derived from an EMBL/GenBank/DDBJ whole genome shotgun (WGS) entry which is preliminary data.</text>
</comment>
<evidence type="ECO:0000313" key="4">
    <source>
        <dbReference type="EMBL" id="PNF41753.1"/>
    </source>
</evidence>